<dbReference type="PROSITE" id="PS51898">
    <property type="entry name" value="TYR_RECOMBINASE"/>
    <property type="match status" value="1"/>
</dbReference>
<dbReference type="GO" id="GO:0006310">
    <property type="term" value="P:DNA recombination"/>
    <property type="evidence" value="ECO:0007669"/>
    <property type="project" value="InterPro"/>
</dbReference>
<keyword evidence="3" id="KW-1185">Reference proteome</keyword>
<dbReference type="SUPFAM" id="SSF56349">
    <property type="entry name" value="DNA breaking-rejoining enzymes"/>
    <property type="match status" value="1"/>
</dbReference>
<proteinExistence type="predicted"/>
<comment type="caution">
    <text evidence="2">The sequence shown here is derived from an EMBL/GenBank/DDBJ whole genome shotgun (WGS) entry which is preliminary data.</text>
</comment>
<organism evidence="2 3">
    <name type="scientific">Petrachloros mirabilis ULC683</name>
    <dbReference type="NCBI Taxonomy" id="2781853"/>
    <lineage>
        <taxon>Bacteria</taxon>
        <taxon>Bacillati</taxon>
        <taxon>Cyanobacteriota</taxon>
        <taxon>Cyanophyceae</taxon>
        <taxon>Synechococcales</taxon>
        <taxon>Petrachlorosaceae</taxon>
        <taxon>Petrachloros</taxon>
        <taxon>Petrachloros mirabilis</taxon>
    </lineage>
</organism>
<evidence type="ECO:0000259" key="1">
    <source>
        <dbReference type="PROSITE" id="PS51898"/>
    </source>
</evidence>
<dbReference type="AlphaFoldDB" id="A0A8K2A710"/>
<dbReference type="RefSeq" id="WP_161824875.1">
    <property type="nucleotide sequence ID" value="NZ_WVIC01000012.1"/>
</dbReference>
<dbReference type="Proteomes" id="UP000607397">
    <property type="component" value="Unassembled WGS sequence"/>
</dbReference>
<sequence>MMTVDAPTSLLKRPNNIELRSREYPLPDEVDQLLQAPKKMGWYGQRNYTLLLMMYRHGLWVSEAISLH</sequence>
<accession>A0A8K2A710</accession>
<name>A0A8K2A710_9CYAN</name>
<protein>
    <recommendedName>
        <fullName evidence="1">Tyr recombinase domain-containing protein</fullName>
    </recommendedName>
</protein>
<dbReference type="InterPro" id="IPR011010">
    <property type="entry name" value="DNA_brk_join_enz"/>
</dbReference>
<gene>
    <name evidence="2" type="ORF">GS597_07700</name>
</gene>
<reference evidence="2" key="1">
    <citation type="submission" date="2019-12" db="EMBL/GenBank/DDBJ databases">
        <title>High-Quality draft genome sequences of three cyanobacteria isolated from the limestone walls of the Old Cathedral of Coimbra.</title>
        <authorList>
            <person name="Tiago I."/>
            <person name="Soares F."/>
            <person name="Portugal A."/>
        </authorList>
    </citation>
    <scope>NUCLEOTIDE SEQUENCE [LARGE SCALE GENOMIC DNA]</scope>
    <source>
        <strain evidence="2">C</strain>
    </source>
</reference>
<evidence type="ECO:0000313" key="2">
    <source>
        <dbReference type="EMBL" id="NCJ06396.1"/>
    </source>
</evidence>
<dbReference type="GO" id="GO:0003677">
    <property type="term" value="F:DNA binding"/>
    <property type="evidence" value="ECO:0007669"/>
    <property type="project" value="InterPro"/>
</dbReference>
<dbReference type="InterPro" id="IPR002104">
    <property type="entry name" value="Integrase_catalytic"/>
</dbReference>
<evidence type="ECO:0000313" key="3">
    <source>
        <dbReference type="Proteomes" id="UP000607397"/>
    </source>
</evidence>
<dbReference type="GO" id="GO:0015074">
    <property type="term" value="P:DNA integration"/>
    <property type="evidence" value="ECO:0007669"/>
    <property type="project" value="InterPro"/>
</dbReference>
<dbReference type="EMBL" id="WVIC01000012">
    <property type="protein sequence ID" value="NCJ06396.1"/>
    <property type="molecule type" value="Genomic_DNA"/>
</dbReference>
<feature type="domain" description="Tyr recombinase" evidence="1">
    <location>
        <begin position="20"/>
        <end position="68"/>
    </location>
</feature>